<evidence type="ECO:0000313" key="3">
    <source>
        <dbReference type="EMBL" id="SVA48960.1"/>
    </source>
</evidence>
<dbReference type="Gene3D" id="6.10.30.10">
    <property type="match status" value="1"/>
</dbReference>
<dbReference type="InterPro" id="IPR002878">
    <property type="entry name" value="ChsH2_C"/>
</dbReference>
<sequence>MQLPRYHRLRQTFYRLEGSRCTNCERAFFPPRKLCPDCRSTNLETYLFAGSGTLYSYSQTTQSPRGFSNVGPYAVGMVRLDEGPLIMAQLTDVEGVELRIGMPVEMVTRKIQENSAHGYIVYGYKFRPLFSNTTETLLSLPDVVATT</sequence>
<feature type="domain" description="ChsH2 C-terminal OB-fold" evidence="1">
    <location>
        <begin position="49"/>
        <end position="109"/>
    </location>
</feature>
<dbReference type="InterPro" id="IPR052513">
    <property type="entry name" value="Thioester_dehydratase-like"/>
</dbReference>
<dbReference type="InterPro" id="IPR022002">
    <property type="entry name" value="ChsH2_Znr"/>
</dbReference>
<dbReference type="PANTHER" id="PTHR34075:SF5">
    <property type="entry name" value="BLR3430 PROTEIN"/>
    <property type="match status" value="1"/>
</dbReference>
<dbReference type="AlphaFoldDB" id="A0A381W8U7"/>
<feature type="domain" description="ChsH2 rubredoxin-like zinc ribbon" evidence="2">
    <location>
        <begin position="14"/>
        <end position="44"/>
    </location>
</feature>
<evidence type="ECO:0000259" key="2">
    <source>
        <dbReference type="Pfam" id="PF12172"/>
    </source>
</evidence>
<dbReference type="EMBL" id="UINC01011058">
    <property type="protein sequence ID" value="SVA48960.1"/>
    <property type="molecule type" value="Genomic_DNA"/>
</dbReference>
<proteinExistence type="predicted"/>
<dbReference type="Pfam" id="PF12172">
    <property type="entry name" value="zf-ChsH2"/>
    <property type="match status" value="1"/>
</dbReference>
<dbReference type="PANTHER" id="PTHR34075">
    <property type="entry name" value="BLR3430 PROTEIN"/>
    <property type="match status" value="1"/>
</dbReference>
<dbReference type="Pfam" id="PF01796">
    <property type="entry name" value="OB_ChsH2_C"/>
    <property type="match status" value="1"/>
</dbReference>
<gene>
    <name evidence="3" type="ORF">METZ01_LOCUS101814</name>
</gene>
<evidence type="ECO:0000259" key="1">
    <source>
        <dbReference type="Pfam" id="PF01796"/>
    </source>
</evidence>
<protein>
    <recommendedName>
        <fullName evidence="4">DUF35 domain-containing protein</fullName>
    </recommendedName>
</protein>
<evidence type="ECO:0008006" key="4">
    <source>
        <dbReference type="Google" id="ProtNLM"/>
    </source>
</evidence>
<organism evidence="3">
    <name type="scientific">marine metagenome</name>
    <dbReference type="NCBI Taxonomy" id="408172"/>
    <lineage>
        <taxon>unclassified sequences</taxon>
        <taxon>metagenomes</taxon>
        <taxon>ecological metagenomes</taxon>
    </lineage>
</organism>
<dbReference type="SUPFAM" id="SSF50249">
    <property type="entry name" value="Nucleic acid-binding proteins"/>
    <property type="match status" value="1"/>
</dbReference>
<reference evidence="3" key="1">
    <citation type="submission" date="2018-05" db="EMBL/GenBank/DDBJ databases">
        <authorList>
            <person name="Lanie J.A."/>
            <person name="Ng W.-L."/>
            <person name="Kazmierczak K.M."/>
            <person name="Andrzejewski T.M."/>
            <person name="Davidsen T.M."/>
            <person name="Wayne K.J."/>
            <person name="Tettelin H."/>
            <person name="Glass J.I."/>
            <person name="Rusch D."/>
            <person name="Podicherti R."/>
            <person name="Tsui H.-C.T."/>
            <person name="Winkler M.E."/>
        </authorList>
    </citation>
    <scope>NUCLEOTIDE SEQUENCE</scope>
</reference>
<dbReference type="InterPro" id="IPR012340">
    <property type="entry name" value="NA-bd_OB-fold"/>
</dbReference>
<accession>A0A381W8U7</accession>
<name>A0A381W8U7_9ZZZZ</name>